<dbReference type="SUPFAM" id="SSF52172">
    <property type="entry name" value="CheY-like"/>
    <property type="match status" value="1"/>
</dbReference>
<dbReference type="PANTHER" id="PTHR44520:SF2">
    <property type="entry name" value="RESPONSE REGULATOR RCP1"/>
    <property type="match status" value="1"/>
</dbReference>
<sequence>MRAKPERHVNILMIDDNPADIELVRESFEDQAVAATLFAARGSSQAMAILKGVSPAQPAMPDLILLDLKMPGMNGFDFLQELRRDGNLQSIPVVILTSSSAQEDIDRSYQLHANAYVVKPTGLDQFAQFVQSIRSFWLETARLPSPQTGKALY</sequence>
<dbReference type="Gene3D" id="3.40.50.2300">
    <property type="match status" value="1"/>
</dbReference>
<dbReference type="Proteomes" id="UP000264141">
    <property type="component" value="Unassembled WGS sequence"/>
</dbReference>
<dbReference type="AlphaFoldDB" id="A0A3D1JGH2"/>
<evidence type="ECO:0000256" key="1">
    <source>
        <dbReference type="PROSITE-ProRule" id="PRU00169"/>
    </source>
</evidence>
<keyword evidence="5" id="KW-1185">Reference proteome</keyword>
<dbReference type="InterPro" id="IPR011006">
    <property type="entry name" value="CheY-like_superfamily"/>
</dbReference>
<dbReference type="EMBL" id="DPBP01000024">
    <property type="protein sequence ID" value="HCE17325.1"/>
    <property type="molecule type" value="Genomic_DNA"/>
</dbReference>
<dbReference type="InterPro" id="IPR052893">
    <property type="entry name" value="TCS_response_regulator"/>
</dbReference>
<dbReference type="EMBL" id="DF967966">
    <property type="protein sequence ID" value="GAP08294.1"/>
    <property type="molecule type" value="Genomic_DNA"/>
</dbReference>
<proteinExistence type="predicted"/>
<dbReference type="Proteomes" id="UP000253922">
    <property type="component" value="Unassembled WGS sequence"/>
</dbReference>
<feature type="domain" description="Response regulatory" evidence="2">
    <location>
        <begin position="10"/>
        <end position="134"/>
    </location>
</feature>
<dbReference type="PANTHER" id="PTHR44520">
    <property type="entry name" value="RESPONSE REGULATOR RCP1-RELATED"/>
    <property type="match status" value="1"/>
</dbReference>
<gene>
    <name evidence="3" type="ORF">ATHL_03196</name>
    <name evidence="4" type="ORF">DEQ80_05660</name>
</gene>
<evidence type="ECO:0000313" key="4">
    <source>
        <dbReference type="EMBL" id="HCE17325.1"/>
    </source>
</evidence>
<dbReference type="OrthoDB" id="9793549at2"/>
<dbReference type="InterPro" id="IPR001789">
    <property type="entry name" value="Sig_transdc_resp-reg_receiver"/>
</dbReference>
<protein>
    <submittedName>
        <fullName evidence="3">FOG: CheY-like receiver</fullName>
    </submittedName>
    <submittedName>
        <fullName evidence="4">Response regulator</fullName>
    </submittedName>
</protein>
<evidence type="ECO:0000313" key="5">
    <source>
        <dbReference type="Proteomes" id="UP000253922"/>
    </source>
</evidence>
<dbReference type="STRING" id="229919.GCA_001050195_03135"/>
<accession>A0A3D1JGH2</accession>
<reference evidence="3" key="1">
    <citation type="journal article" date="2015" name="Genome Announc.">
        <title>Draft Genome Sequences of Anaerolinea thermolimosa IMO-1, Bellilinea caldifistulae GOMI-1, Leptolinea tardivitalis YMTK-2, Levilinea saccharolytica KIBI-1, Longilinea arvoryzae KOME-1, Previously Described as Members of the Class Anaerolineae (Chloroflexi).</title>
        <authorList>
            <person name="Matsuura N."/>
            <person name="Tourlousse M.D."/>
            <person name="Ohashi A."/>
            <person name="Hugenholtz P."/>
            <person name="Sekiguchi Y."/>
        </authorList>
    </citation>
    <scope>NUCLEOTIDE SEQUENCE</scope>
    <source>
        <strain evidence="3">IMO-1</strain>
    </source>
</reference>
<evidence type="ECO:0000259" key="2">
    <source>
        <dbReference type="PROSITE" id="PS50110"/>
    </source>
</evidence>
<dbReference type="CDD" id="cd17557">
    <property type="entry name" value="REC_Rcp-like"/>
    <property type="match status" value="1"/>
</dbReference>
<reference evidence="4 6" key="3">
    <citation type="journal article" date="2018" name="Nat. Biotechnol.">
        <title>A standardized bacterial taxonomy based on genome phylogeny substantially revises the tree of life.</title>
        <authorList>
            <person name="Parks D.H."/>
            <person name="Chuvochina M."/>
            <person name="Waite D.W."/>
            <person name="Rinke C."/>
            <person name="Skarshewski A."/>
            <person name="Chaumeil P.A."/>
            <person name="Hugenholtz P."/>
        </authorList>
    </citation>
    <scope>NUCLEOTIDE SEQUENCE [LARGE SCALE GENOMIC DNA]</scope>
    <source>
        <strain evidence="4">UBA8781</strain>
    </source>
</reference>
<evidence type="ECO:0000313" key="6">
    <source>
        <dbReference type="Proteomes" id="UP000264141"/>
    </source>
</evidence>
<evidence type="ECO:0000313" key="3">
    <source>
        <dbReference type="EMBL" id="GAP08294.1"/>
    </source>
</evidence>
<keyword evidence="1" id="KW-0597">Phosphoprotein</keyword>
<dbReference type="RefSeq" id="WP_062195790.1">
    <property type="nucleotide sequence ID" value="NZ_DF967966.1"/>
</dbReference>
<organism evidence="4 6">
    <name type="scientific">Anaerolinea thermolimosa</name>
    <dbReference type="NCBI Taxonomy" id="229919"/>
    <lineage>
        <taxon>Bacteria</taxon>
        <taxon>Bacillati</taxon>
        <taxon>Chloroflexota</taxon>
        <taxon>Anaerolineae</taxon>
        <taxon>Anaerolineales</taxon>
        <taxon>Anaerolineaceae</taxon>
        <taxon>Anaerolinea</taxon>
    </lineage>
</organism>
<dbReference type="Pfam" id="PF00072">
    <property type="entry name" value="Response_reg"/>
    <property type="match status" value="1"/>
</dbReference>
<dbReference type="PROSITE" id="PS50110">
    <property type="entry name" value="RESPONSE_REGULATORY"/>
    <property type="match status" value="1"/>
</dbReference>
<dbReference type="GO" id="GO:0000160">
    <property type="term" value="P:phosphorelay signal transduction system"/>
    <property type="evidence" value="ECO:0007669"/>
    <property type="project" value="InterPro"/>
</dbReference>
<name>A0A3D1JGH2_9CHLR</name>
<dbReference type="SMART" id="SM00448">
    <property type="entry name" value="REC"/>
    <property type="match status" value="1"/>
</dbReference>
<feature type="modified residue" description="4-aspartylphosphate" evidence="1">
    <location>
        <position position="67"/>
    </location>
</feature>
<reference evidence="5" key="2">
    <citation type="submission" date="2015-07" db="EMBL/GenBank/DDBJ databases">
        <title>Draft Genome Sequences of Anaerolinea thermolimosa IMO-1, Bellilinea caldifistulae GOMI-1, Leptolinea tardivitalis YMTK-2, Levilinea saccharolytica KIBI-1,Longilinea arvoryzae KOME-1, Previously Described as Members of the Anaerolineaceae (Chloroflexi).</title>
        <authorList>
            <person name="Sekiguchi Y."/>
            <person name="Ohashi A."/>
            <person name="Matsuura N."/>
            <person name="Tourlousse M.D."/>
        </authorList>
    </citation>
    <scope>NUCLEOTIDE SEQUENCE [LARGE SCALE GENOMIC DNA]</scope>
    <source>
        <strain evidence="5">IMO-1</strain>
    </source>
</reference>